<gene>
    <name evidence="2" type="ORF">JTE90_016002</name>
</gene>
<reference evidence="2 3" key="1">
    <citation type="journal article" date="2022" name="Nat. Ecol. Evol.">
        <title>A masculinizing supergene underlies an exaggerated male reproductive morph in a spider.</title>
        <authorList>
            <person name="Hendrickx F."/>
            <person name="De Corte Z."/>
            <person name="Sonet G."/>
            <person name="Van Belleghem S.M."/>
            <person name="Kostlbacher S."/>
            <person name="Vangestel C."/>
        </authorList>
    </citation>
    <scope>NUCLEOTIDE SEQUENCE [LARGE SCALE GENOMIC DNA]</scope>
    <source>
        <strain evidence="2">W744_W776</strain>
    </source>
</reference>
<evidence type="ECO:0000256" key="1">
    <source>
        <dbReference type="SAM" id="MobiDB-lite"/>
    </source>
</evidence>
<dbReference type="EMBL" id="JAFNEN010000030">
    <property type="protein sequence ID" value="KAG8199171.1"/>
    <property type="molecule type" value="Genomic_DNA"/>
</dbReference>
<protein>
    <submittedName>
        <fullName evidence="2">Uncharacterized protein</fullName>
    </submittedName>
</protein>
<dbReference type="Proteomes" id="UP000827092">
    <property type="component" value="Unassembled WGS sequence"/>
</dbReference>
<dbReference type="AlphaFoldDB" id="A0AAV6VTT5"/>
<proteinExistence type="predicted"/>
<feature type="region of interest" description="Disordered" evidence="1">
    <location>
        <begin position="63"/>
        <end position="86"/>
    </location>
</feature>
<comment type="caution">
    <text evidence="2">The sequence shown here is derived from an EMBL/GenBank/DDBJ whole genome shotgun (WGS) entry which is preliminary data.</text>
</comment>
<keyword evidence="3" id="KW-1185">Reference proteome</keyword>
<evidence type="ECO:0000313" key="2">
    <source>
        <dbReference type="EMBL" id="KAG8199171.1"/>
    </source>
</evidence>
<evidence type="ECO:0000313" key="3">
    <source>
        <dbReference type="Proteomes" id="UP000827092"/>
    </source>
</evidence>
<accession>A0AAV6VTT5</accession>
<name>A0AAV6VTT5_9ARAC</name>
<organism evidence="2 3">
    <name type="scientific">Oedothorax gibbosus</name>
    <dbReference type="NCBI Taxonomy" id="931172"/>
    <lineage>
        <taxon>Eukaryota</taxon>
        <taxon>Metazoa</taxon>
        <taxon>Ecdysozoa</taxon>
        <taxon>Arthropoda</taxon>
        <taxon>Chelicerata</taxon>
        <taxon>Arachnida</taxon>
        <taxon>Araneae</taxon>
        <taxon>Araneomorphae</taxon>
        <taxon>Entelegynae</taxon>
        <taxon>Araneoidea</taxon>
        <taxon>Linyphiidae</taxon>
        <taxon>Erigoninae</taxon>
        <taxon>Oedothorax</taxon>
    </lineage>
</organism>
<feature type="compositionally biased region" description="Polar residues" evidence="1">
    <location>
        <begin position="66"/>
        <end position="77"/>
    </location>
</feature>
<sequence length="144" mass="16342">MEARISRVCRCLTVDLPCSGNIYFTILLIGYLASCQSQPLTSAEGSTLIQEQAQQNYNHHQEVIQGHSSTSSNTKPNDGSFAITFDNHNKEHRDRGYGYEKAYAYSRETAFFDFYDDKPSINAKDLVEKYGDTKNEDLLKDIVQ</sequence>